<dbReference type="GO" id="GO:0016746">
    <property type="term" value="F:acyltransferase activity"/>
    <property type="evidence" value="ECO:0007669"/>
    <property type="project" value="UniProtKB-KW"/>
</dbReference>
<evidence type="ECO:0000313" key="4">
    <source>
        <dbReference type="EMBL" id="POS00567.1"/>
    </source>
</evidence>
<dbReference type="EMBL" id="PQNY01000057">
    <property type="protein sequence ID" value="POS00567.1"/>
    <property type="molecule type" value="Genomic_DNA"/>
</dbReference>
<comment type="caution">
    <text evidence="4">The sequence shown here is derived from an EMBL/GenBank/DDBJ whole genome shotgun (WGS) entry which is preliminary data.</text>
</comment>
<keyword evidence="3" id="KW-0012">Acyltransferase</keyword>
<keyword evidence="2" id="KW-0808">Transferase</keyword>
<reference evidence="4 5" key="1">
    <citation type="submission" date="2018-01" db="EMBL/GenBank/DDBJ databases">
        <title>Genomic Encyclopedia of Type Strains, Phase I: the one thousand microbial genomes (KMG-I) project.</title>
        <authorList>
            <person name="Goeker M."/>
        </authorList>
    </citation>
    <scope>NUCLEOTIDE SEQUENCE [LARGE SCALE GENOMIC DNA]</scope>
    <source>
        <strain evidence="4 5">DSM 17960</strain>
    </source>
</reference>
<dbReference type="PANTHER" id="PTHR36449:SF1">
    <property type="entry name" value="ACETYLTRANSFERASE"/>
    <property type="match status" value="1"/>
</dbReference>
<dbReference type="PANTHER" id="PTHR36449">
    <property type="entry name" value="ACETYLTRANSFERASE-RELATED"/>
    <property type="match status" value="1"/>
</dbReference>
<keyword evidence="5" id="KW-1185">Reference proteome</keyword>
<dbReference type="SUPFAM" id="SSF55729">
    <property type="entry name" value="Acyl-CoA N-acyltransferases (Nat)"/>
    <property type="match status" value="1"/>
</dbReference>
<dbReference type="InterPro" id="IPR016181">
    <property type="entry name" value="Acyl_CoA_acyltransferase"/>
</dbReference>
<dbReference type="Gene3D" id="3.40.630.30">
    <property type="match status" value="1"/>
</dbReference>
<dbReference type="Proteomes" id="UP000237056">
    <property type="component" value="Unassembled WGS sequence"/>
</dbReference>
<accession>A0A2S4N4D4</accession>
<name>A0A2S4N4D4_9FLAO</name>
<dbReference type="AlphaFoldDB" id="A0A2S4N4D4"/>
<evidence type="ECO:0000256" key="3">
    <source>
        <dbReference type="ARBA" id="ARBA00023315"/>
    </source>
</evidence>
<evidence type="ECO:0008006" key="6">
    <source>
        <dbReference type="Google" id="ProtNLM"/>
    </source>
</evidence>
<evidence type="ECO:0000313" key="5">
    <source>
        <dbReference type="Proteomes" id="UP000237056"/>
    </source>
</evidence>
<protein>
    <recommendedName>
        <fullName evidence="6">Acetyltransferase (GNAT) family protein</fullName>
    </recommendedName>
</protein>
<sequence>MNLFDFNFFELSENDNLDSFDCGENEINKFLKEDSVDFQNEKMTNTFVFKNNKDEVVIFFSISNDCLNDIRYENSVWNKLHRKINLPNNKRIRQYPSVKITQLGIDKTIQGKGLSHQLLDFIKYWTFEQHKPACRLIILDSLNKEIQINTYLKNDFLFLSDLDKNEKHRFMYFDLLRLE</sequence>
<gene>
    <name evidence="4" type="ORF">Q361_1571</name>
</gene>
<organism evidence="4 5">
    <name type="scientific">Flavobacterium croceum DSM 17960</name>
    <dbReference type="NCBI Taxonomy" id="1121886"/>
    <lineage>
        <taxon>Bacteria</taxon>
        <taxon>Pseudomonadati</taxon>
        <taxon>Bacteroidota</taxon>
        <taxon>Flavobacteriia</taxon>
        <taxon>Flavobacteriales</taxon>
        <taxon>Flavobacteriaceae</taxon>
        <taxon>Flavobacterium</taxon>
    </lineage>
</organism>
<proteinExistence type="predicted"/>
<evidence type="ECO:0000256" key="2">
    <source>
        <dbReference type="ARBA" id="ARBA00022679"/>
    </source>
</evidence>
<evidence type="ECO:0000256" key="1">
    <source>
        <dbReference type="ARBA" id="ARBA00022649"/>
    </source>
</evidence>
<keyword evidence="1" id="KW-1277">Toxin-antitoxin system</keyword>
<dbReference type="RefSeq" id="WP_146047044.1">
    <property type="nucleotide sequence ID" value="NZ_PQNY01000057.1"/>
</dbReference>
<dbReference type="OrthoDB" id="9801191at2"/>